<dbReference type="OMA" id="YTRREPQ"/>
<evidence type="ECO:0000259" key="2">
    <source>
        <dbReference type="Pfam" id="PF18701"/>
    </source>
</evidence>
<accession>A0A1X7UTG3</accession>
<dbReference type="AlphaFoldDB" id="A0A1X7UTG3"/>
<reference evidence="3" key="1">
    <citation type="submission" date="2017-05" db="UniProtKB">
        <authorList>
            <consortium name="EnsemblMetazoa"/>
        </authorList>
    </citation>
    <scope>IDENTIFICATION</scope>
</reference>
<protein>
    <recommendedName>
        <fullName evidence="2">DUF5641 domain-containing protein</fullName>
    </recommendedName>
</protein>
<dbReference type="InterPro" id="IPR040676">
    <property type="entry name" value="DUF5641"/>
</dbReference>
<name>A0A1X7UTG3_AMPQE</name>
<dbReference type="PANTHER" id="PTHR47331">
    <property type="entry name" value="PHD-TYPE DOMAIN-CONTAINING PROTEIN"/>
    <property type="match status" value="1"/>
</dbReference>
<dbReference type="Pfam" id="PF18701">
    <property type="entry name" value="DUF5641"/>
    <property type="match status" value="1"/>
</dbReference>
<feature type="region of interest" description="Disordered" evidence="1">
    <location>
        <begin position="91"/>
        <end position="136"/>
    </location>
</feature>
<sequence>MRKEYLIILRERYYVNKQSPSSREVRVGDIVIVHTDQDPRGFWRLGRVTELITGNDGFVRGALVYTLSKDNHLSLLRRPVQRLYPLEICQEGDTPHSRSPHSNTHVAQKQIDVSRSSVEEPTNSLGSTCPSRAPAS</sequence>
<dbReference type="EnsemblMetazoa" id="Aqu2.1.30667_001">
    <property type="protein sequence ID" value="Aqu2.1.30667_001"/>
    <property type="gene ID" value="Aqu2.1.30667"/>
</dbReference>
<dbReference type="OrthoDB" id="8019190at2759"/>
<dbReference type="InParanoid" id="A0A1X7UTG3"/>
<evidence type="ECO:0000256" key="1">
    <source>
        <dbReference type="SAM" id="MobiDB-lite"/>
    </source>
</evidence>
<organism evidence="3">
    <name type="scientific">Amphimedon queenslandica</name>
    <name type="common">Sponge</name>
    <dbReference type="NCBI Taxonomy" id="400682"/>
    <lineage>
        <taxon>Eukaryota</taxon>
        <taxon>Metazoa</taxon>
        <taxon>Porifera</taxon>
        <taxon>Demospongiae</taxon>
        <taxon>Heteroscleromorpha</taxon>
        <taxon>Haplosclerida</taxon>
        <taxon>Niphatidae</taxon>
        <taxon>Amphimedon</taxon>
    </lineage>
</organism>
<proteinExistence type="predicted"/>
<feature type="domain" description="DUF5641" evidence="2">
    <location>
        <begin position="3"/>
        <end position="86"/>
    </location>
</feature>
<feature type="compositionally biased region" description="Polar residues" evidence="1">
    <location>
        <begin position="100"/>
        <end position="130"/>
    </location>
</feature>
<evidence type="ECO:0000313" key="3">
    <source>
        <dbReference type="EnsemblMetazoa" id="Aqu2.1.30667_001"/>
    </source>
</evidence>